<comment type="caution">
    <text evidence="1">The sequence shown here is derived from an EMBL/GenBank/DDBJ whole genome shotgun (WGS) entry which is preliminary data.</text>
</comment>
<accession>A0ACC2SUT1</accession>
<protein>
    <submittedName>
        <fullName evidence="1">Fatty acid hydroxylase domain-containing protein 2</fullName>
        <ecNumber evidence="1">1.14.18.9</ecNumber>
    </submittedName>
</protein>
<keyword evidence="2" id="KW-1185">Reference proteome</keyword>
<dbReference type="Proteomes" id="UP001165960">
    <property type="component" value="Unassembled WGS sequence"/>
</dbReference>
<evidence type="ECO:0000313" key="2">
    <source>
        <dbReference type="Proteomes" id="UP001165960"/>
    </source>
</evidence>
<reference evidence="1" key="1">
    <citation type="submission" date="2022-04" db="EMBL/GenBank/DDBJ databases">
        <title>Genome of the entomopathogenic fungus Entomophthora muscae.</title>
        <authorList>
            <person name="Elya C."/>
            <person name="Lovett B.R."/>
            <person name="Lee E."/>
            <person name="Macias A.M."/>
            <person name="Hajek A.E."/>
            <person name="De Bivort B.L."/>
            <person name="Kasson M.T."/>
            <person name="De Fine Licht H.H."/>
            <person name="Stajich J.E."/>
        </authorList>
    </citation>
    <scope>NUCLEOTIDE SEQUENCE</scope>
    <source>
        <strain evidence="1">Berkeley</strain>
    </source>
</reference>
<sequence>MTPFEFLKDRTIFFGLVLVYHTWKQTVGHSHWDVLISKFKDFDLIVYGMLLVSFLLYFVCSAIFAIFDLIIAPSGTTPAERLQPKKPHTWDQYKQAIPLVLFNLLIMTLPTILLLYYFIHPASPRNASSPSGLYLTLPSTFIVLSDILVSMVLRDMVFYYLHRLFHHPFLYATFHKKHHEFTAPIAVSGNSYLTY</sequence>
<name>A0ACC2SUT1_9FUNG</name>
<dbReference type="EC" id="1.14.18.9" evidence="1"/>
<organism evidence="1 2">
    <name type="scientific">Entomophthora muscae</name>
    <dbReference type="NCBI Taxonomy" id="34485"/>
    <lineage>
        <taxon>Eukaryota</taxon>
        <taxon>Fungi</taxon>
        <taxon>Fungi incertae sedis</taxon>
        <taxon>Zoopagomycota</taxon>
        <taxon>Entomophthoromycotina</taxon>
        <taxon>Entomophthoromycetes</taxon>
        <taxon>Entomophthorales</taxon>
        <taxon>Entomophthoraceae</taxon>
        <taxon>Entomophthora</taxon>
    </lineage>
</organism>
<keyword evidence="1" id="KW-0560">Oxidoreductase</keyword>
<evidence type="ECO:0000313" key="1">
    <source>
        <dbReference type="EMBL" id="KAJ9066157.1"/>
    </source>
</evidence>
<gene>
    <name evidence="1" type="primary">FAXDC2_4</name>
    <name evidence="1" type="ORF">DSO57_1012348</name>
</gene>
<dbReference type="EMBL" id="QTSX02004304">
    <property type="protein sequence ID" value="KAJ9066157.1"/>
    <property type="molecule type" value="Genomic_DNA"/>
</dbReference>
<proteinExistence type="predicted"/>